<dbReference type="GO" id="GO:0030140">
    <property type="term" value="C:trans-Golgi network transport vesicle"/>
    <property type="evidence" value="ECO:0007669"/>
    <property type="project" value="TreeGrafter"/>
</dbReference>
<name>A0A6V7TR36_MELEN</name>
<dbReference type="InterPro" id="IPR001478">
    <property type="entry name" value="PDZ"/>
</dbReference>
<dbReference type="GO" id="GO:2000009">
    <property type="term" value="P:negative regulation of protein localization to cell surface"/>
    <property type="evidence" value="ECO:0007669"/>
    <property type="project" value="TreeGrafter"/>
</dbReference>
<feature type="domain" description="PDZ" evidence="1">
    <location>
        <begin position="291"/>
        <end position="361"/>
    </location>
</feature>
<dbReference type="Gene3D" id="2.30.42.10">
    <property type="match status" value="1"/>
</dbReference>
<dbReference type="InterPro" id="IPR036034">
    <property type="entry name" value="PDZ_sf"/>
</dbReference>
<evidence type="ECO:0000313" key="2">
    <source>
        <dbReference type="EMBL" id="CAD2129577.1"/>
    </source>
</evidence>
<dbReference type="Pfam" id="PF00595">
    <property type="entry name" value="PDZ"/>
    <property type="match status" value="1"/>
</dbReference>
<protein>
    <recommendedName>
        <fullName evidence="1">PDZ domain-containing protein</fullName>
    </recommendedName>
</protein>
<dbReference type="GO" id="GO:0016020">
    <property type="term" value="C:membrane"/>
    <property type="evidence" value="ECO:0007669"/>
    <property type="project" value="TreeGrafter"/>
</dbReference>
<comment type="caution">
    <text evidence="2">The sequence shown here is derived from an EMBL/GenBank/DDBJ whole genome shotgun (WGS) entry which is preliminary data.</text>
</comment>
<dbReference type="SUPFAM" id="SSF50156">
    <property type="entry name" value="PDZ domain-like"/>
    <property type="match status" value="1"/>
</dbReference>
<dbReference type="AlphaFoldDB" id="A0A6V7TR36"/>
<evidence type="ECO:0000259" key="1">
    <source>
        <dbReference type="PROSITE" id="PS50106"/>
    </source>
</evidence>
<dbReference type="InterPro" id="IPR038879">
    <property type="entry name" value="GOPC"/>
</dbReference>
<dbReference type="GO" id="GO:0005794">
    <property type="term" value="C:Golgi apparatus"/>
    <property type="evidence" value="ECO:0007669"/>
    <property type="project" value="InterPro"/>
</dbReference>
<dbReference type="PANTHER" id="PTHR16528:SF2">
    <property type="entry name" value="GOLGI-ASSOCIATED PDZ AND COILED-COIL MOTIF-CONTAINING PROTEIN"/>
    <property type="match status" value="1"/>
</dbReference>
<dbReference type="SMART" id="SM00228">
    <property type="entry name" value="PDZ"/>
    <property type="match status" value="1"/>
</dbReference>
<dbReference type="PROSITE" id="PS50106">
    <property type="entry name" value="PDZ"/>
    <property type="match status" value="1"/>
</dbReference>
<organism evidence="2 3">
    <name type="scientific">Meloidogyne enterolobii</name>
    <name type="common">Root-knot nematode worm</name>
    <name type="synonym">Meloidogyne mayaguensis</name>
    <dbReference type="NCBI Taxonomy" id="390850"/>
    <lineage>
        <taxon>Eukaryota</taxon>
        <taxon>Metazoa</taxon>
        <taxon>Ecdysozoa</taxon>
        <taxon>Nematoda</taxon>
        <taxon>Chromadorea</taxon>
        <taxon>Rhabditida</taxon>
        <taxon>Tylenchina</taxon>
        <taxon>Tylenchomorpha</taxon>
        <taxon>Tylenchoidea</taxon>
        <taxon>Meloidogynidae</taxon>
        <taxon>Meloidogyninae</taxon>
        <taxon>Meloidogyne</taxon>
    </lineage>
</organism>
<dbReference type="OrthoDB" id="10063653at2759"/>
<proteinExistence type="predicted"/>
<sequence length="501" mass="56620">MTMEDLSPTNSHLSRTTFRDAENSFRKASTFHSNLPSPEWFETLENEFDKAFVDLDVLIGEVEQENQSELIFECRRRLTLISGVFAKFAQKVQVICQQNYDFKKDLQNSNNKLIGVLATNSLLEEQSEQLLLRVHSLSCQLYSKTAPHESEIIKKKLDKEMRMFNTKNLPITKSQAEISLLKEENLKLKSLLNSVHSEIYGARLAAKYLDKELAGRIQQIQLLGRNMRGAQHDRLWNQLEAEIHLNRHKTVIKACRVLDVNNISRRKNINENSKASPSVYFDKRGVGKTRRIHLHLEDNEGLGISITGGKEHGVPIIISELHSGQAAETSGNLFVGDAILSVNGKSLNNLKHSQAVKILNKEMRECNEILLEVILIKPDFDSDDGLDDITETLSLKGDQLTDDNIKFNKKHKFTTSINSPSSSSSNFIKCNNFCEKKVQQSKSKFQQSSCSVSSISCDSSTYESASGECDVKHNQTGFLIEELKVNDKNMSLSDNYNDAFV</sequence>
<dbReference type="GO" id="GO:0044325">
    <property type="term" value="F:transmembrane transporter binding"/>
    <property type="evidence" value="ECO:0007669"/>
    <property type="project" value="TreeGrafter"/>
</dbReference>
<dbReference type="PANTHER" id="PTHR16528">
    <property type="entry name" value="GOLGI-ASSOCIATED PDZ AND COILED-COIL MOTIF-CONTAINING"/>
    <property type="match status" value="1"/>
</dbReference>
<dbReference type="EMBL" id="CAJEWN010000008">
    <property type="protein sequence ID" value="CAD2129577.1"/>
    <property type="molecule type" value="Genomic_DNA"/>
</dbReference>
<dbReference type="Proteomes" id="UP000580250">
    <property type="component" value="Unassembled WGS sequence"/>
</dbReference>
<evidence type="ECO:0000313" key="3">
    <source>
        <dbReference type="Proteomes" id="UP000580250"/>
    </source>
</evidence>
<gene>
    <name evidence="2" type="ORF">MENT_LOCUS2650</name>
</gene>
<reference evidence="2 3" key="1">
    <citation type="submission" date="2020-08" db="EMBL/GenBank/DDBJ databases">
        <authorList>
            <person name="Koutsovoulos G."/>
            <person name="Danchin GJ E."/>
        </authorList>
    </citation>
    <scope>NUCLEOTIDE SEQUENCE [LARGE SCALE GENOMIC DNA]</scope>
</reference>
<accession>A0A6V7TR36</accession>